<dbReference type="Gene3D" id="3.20.20.80">
    <property type="entry name" value="Glycosidases"/>
    <property type="match status" value="1"/>
</dbReference>
<dbReference type="AlphaFoldDB" id="A0A7X0RPG1"/>
<keyword evidence="2" id="KW-1185">Reference proteome</keyword>
<dbReference type="PANTHER" id="PTHR41244:SF1">
    <property type="entry name" value="GLYCOSYLTRANSFERASE"/>
    <property type="match status" value="1"/>
</dbReference>
<accession>A0A7X0RPG1</accession>
<sequence length="385" mass="45018">MGNSPKFDVAAIYFPSWHVDPINEKFHGRGWTEWELVKNAKPLYPGHYQPRVPAWGYFDETDPEFATRQIDLAADHGVTVFHMDWYWYNNGPYLHRALQALLDAPNSHRIKFGLMWANHDWCDIFPMKRTREKPLLMPSEYDLPAMEKMVDYLIENFFFHPSVWKLDGKAVMTVYNLNHMVATIGVEGAKRLFEKFRERLSRAGLADLHLNAMGDYFDVEDYLKEMGIESATNYQTIWDFTYGKNISDPNSVFDPRSPQRQDYVKSLDLAKAHWETMKNKLEIPYYPVLTHGWDSSPRAEQFDGAGDMNGYPWYPVVENNTPAHFEIAALKARDFALLQPYEHKIVYINAWNEWTEGSYLLPDERYGNGYLEALRRVFVGQESKV</sequence>
<dbReference type="PANTHER" id="PTHR41244">
    <property type="entry name" value="RHAMNAN SYNTHESIS F"/>
    <property type="match status" value="1"/>
</dbReference>
<protein>
    <submittedName>
        <fullName evidence="1">Glycoside hydrolase family 99-like domain-containing protein</fullName>
    </submittedName>
</protein>
<gene>
    <name evidence="1" type="ORF">H7C19_11325</name>
</gene>
<evidence type="ECO:0000313" key="2">
    <source>
        <dbReference type="Proteomes" id="UP000547209"/>
    </source>
</evidence>
<dbReference type="EMBL" id="JACJVP010000019">
    <property type="protein sequence ID" value="MBB6671268.1"/>
    <property type="molecule type" value="Genomic_DNA"/>
</dbReference>
<keyword evidence="1" id="KW-0378">Hydrolase</keyword>
<dbReference type="RefSeq" id="WP_185142754.1">
    <property type="nucleotide sequence ID" value="NZ_JACJVP010000019.1"/>
</dbReference>
<dbReference type="CDD" id="cd11579">
    <property type="entry name" value="Glyco_tran_WbsX"/>
    <property type="match status" value="1"/>
</dbReference>
<proteinExistence type="predicted"/>
<reference evidence="1 2" key="1">
    <citation type="submission" date="2020-08" db="EMBL/GenBank/DDBJ databases">
        <title>Cohnella phylogeny.</title>
        <authorList>
            <person name="Dunlap C."/>
        </authorList>
    </citation>
    <scope>NUCLEOTIDE SEQUENCE [LARGE SCALE GENOMIC DNA]</scope>
    <source>
        <strain evidence="1 2">DSM 28246</strain>
    </source>
</reference>
<dbReference type="Proteomes" id="UP000547209">
    <property type="component" value="Unassembled WGS sequence"/>
</dbReference>
<comment type="caution">
    <text evidence="1">The sequence shown here is derived from an EMBL/GenBank/DDBJ whole genome shotgun (WGS) entry which is preliminary data.</text>
</comment>
<dbReference type="Pfam" id="PF14307">
    <property type="entry name" value="Glyco_tran_WbsX"/>
    <property type="match status" value="1"/>
</dbReference>
<organism evidence="1 2">
    <name type="scientific">Cohnella nanjingensis</name>
    <dbReference type="NCBI Taxonomy" id="1387779"/>
    <lineage>
        <taxon>Bacteria</taxon>
        <taxon>Bacillati</taxon>
        <taxon>Bacillota</taxon>
        <taxon>Bacilli</taxon>
        <taxon>Bacillales</taxon>
        <taxon>Paenibacillaceae</taxon>
        <taxon>Cohnella</taxon>
    </lineage>
</organism>
<evidence type="ECO:0000313" key="1">
    <source>
        <dbReference type="EMBL" id="MBB6671268.1"/>
    </source>
</evidence>
<dbReference type="GO" id="GO:0016787">
    <property type="term" value="F:hydrolase activity"/>
    <property type="evidence" value="ECO:0007669"/>
    <property type="project" value="UniProtKB-KW"/>
</dbReference>
<name>A0A7X0RPG1_9BACL</name>
<dbReference type="InterPro" id="IPR032719">
    <property type="entry name" value="WbsX"/>
</dbReference>